<accession>A0ACB7FXE1</accession>
<sequence length="297" mass="33668">MSRCFPFPPPGLLRNGARCEVVDVSESIKIQRDWGKAITSHDKKKRKEKKERKEDKKGNGEALYTEGTCHHLEKIQHSNGKEDEIERSSLTEEHDQPVCTQSISYSSDSTWSSNKRKRDDSAYNGTKSRNLRLRIRLPLQKHKEADASVNGDQLCSTSGRSDSLIQQKGTIQMPVEKQCSAINPNNCRTDLKGQEKSTGHFVKTASGMLSHRKGKGVHTAESLYKFLIEDWVPPSLEFDQTNCDDEDWLFRTKKQVHASKSLRSQRDGPCLESSALWPSALYLPQVDVYALPYTVPF</sequence>
<organism evidence="1 2">
    <name type="scientific">Manihot esculenta</name>
    <name type="common">Cassava</name>
    <name type="synonym">Jatropha manihot</name>
    <dbReference type="NCBI Taxonomy" id="3983"/>
    <lineage>
        <taxon>Eukaryota</taxon>
        <taxon>Viridiplantae</taxon>
        <taxon>Streptophyta</taxon>
        <taxon>Embryophyta</taxon>
        <taxon>Tracheophyta</taxon>
        <taxon>Spermatophyta</taxon>
        <taxon>Magnoliopsida</taxon>
        <taxon>eudicotyledons</taxon>
        <taxon>Gunneridae</taxon>
        <taxon>Pentapetalae</taxon>
        <taxon>rosids</taxon>
        <taxon>fabids</taxon>
        <taxon>Malpighiales</taxon>
        <taxon>Euphorbiaceae</taxon>
        <taxon>Crotonoideae</taxon>
        <taxon>Manihoteae</taxon>
        <taxon>Manihot</taxon>
    </lineage>
</organism>
<name>A0ACB7FXE1_MANES</name>
<dbReference type="EMBL" id="CM004404">
    <property type="protein sequence ID" value="KAG8632304.1"/>
    <property type="molecule type" value="Genomic_DNA"/>
</dbReference>
<proteinExistence type="predicted"/>
<evidence type="ECO:0000313" key="1">
    <source>
        <dbReference type="EMBL" id="KAG8632304.1"/>
    </source>
</evidence>
<comment type="caution">
    <text evidence="1">The sequence shown here is derived from an EMBL/GenBank/DDBJ whole genome shotgun (WGS) entry which is preliminary data.</text>
</comment>
<reference evidence="2" key="1">
    <citation type="journal article" date="2016" name="Nat. Biotechnol.">
        <title>Sequencing wild and cultivated cassava and related species reveals extensive interspecific hybridization and genetic diversity.</title>
        <authorList>
            <person name="Bredeson J.V."/>
            <person name="Lyons J.B."/>
            <person name="Prochnik S.E."/>
            <person name="Wu G.A."/>
            <person name="Ha C.M."/>
            <person name="Edsinger-Gonzales E."/>
            <person name="Grimwood J."/>
            <person name="Schmutz J."/>
            <person name="Rabbi I.Y."/>
            <person name="Egesi C."/>
            <person name="Nauluvula P."/>
            <person name="Lebot V."/>
            <person name="Ndunguru J."/>
            <person name="Mkamilo G."/>
            <person name="Bart R.S."/>
            <person name="Setter T.L."/>
            <person name="Gleadow R.M."/>
            <person name="Kulakow P."/>
            <person name="Ferguson M.E."/>
            <person name="Rounsley S."/>
            <person name="Rokhsar D.S."/>
        </authorList>
    </citation>
    <scope>NUCLEOTIDE SEQUENCE [LARGE SCALE GENOMIC DNA]</scope>
    <source>
        <strain evidence="2">cv. AM560-2</strain>
    </source>
</reference>
<gene>
    <name evidence="1" type="ORF">MANES_18G010907v8</name>
</gene>
<protein>
    <submittedName>
        <fullName evidence="1">Uncharacterized protein</fullName>
    </submittedName>
</protein>
<dbReference type="Proteomes" id="UP000091857">
    <property type="component" value="Chromosome 18"/>
</dbReference>
<evidence type="ECO:0000313" key="2">
    <source>
        <dbReference type="Proteomes" id="UP000091857"/>
    </source>
</evidence>
<keyword evidence="2" id="KW-1185">Reference proteome</keyword>